<feature type="domain" description="ParB-like N-terminal" evidence="1">
    <location>
        <begin position="1"/>
        <end position="85"/>
    </location>
</feature>
<accession>A0A7C3E380</accession>
<sequence length="129" mass="15168">MQIPLDEIKVKKRIRKDLGDISALAESLKQYGQIHPILINKKNVLISGRRRLEAAKLLGWRTIQAQIIDVKDEAAKLEFEMEENIQRQNLTSEEIQSARDRLRKLRNPGFFRRMWNAIAGFFIKLFHLE</sequence>
<dbReference type="EMBL" id="DSVL01000380">
    <property type="protein sequence ID" value="HFH30292.1"/>
    <property type="molecule type" value="Genomic_DNA"/>
</dbReference>
<dbReference type="PANTHER" id="PTHR33375">
    <property type="entry name" value="CHROMOSOME-PARTITIONING PROTEIN PARB-RELATED"/>
    <property type="match status" value="1"/>
</dbReference>
<dbReference type="SUPFAM" id="SSF110849">
    <property type="entry name" value="ParB/Sulfiredoxin"/>
    <property type="match status" value="1"/>
</dbReference>
<dbReference type="InterPro" id="IPR050336">
    <property type="entry name" value="Chromosome_partition/occlusion"/>
</dbReference>
<dbReference type="Pfam" id="PF02195">
    <property type="entry name" value="ParB_N"/>
    <property type="match status" value="1"/>
</dbReference>
<dbReference type="InterPro" id="IPR003115">
    <property type="entry name" value="ParB_N"/>
</dbReference>
<gene>
    <name evidence="2" type="ORF">ENS59_12435</name>
</gene>
<reference evidence="2" key="1">
    <citation type="journal article" date="2020" name="mSystems">
        <title>Genome- and Community-Level Interaction Insights into Carbon Utilization and Element Cycling Functions of Hydrothermarchaeota in Hydrothermal Sediment.</title>
        <authorList>
            <person name="Zhou Z."/>
            <person name="Liu Y."/>
            <person name="Xu W."/>
            <person name="Pan J."/>
            <person name="Luo Z.H."/>
            <person name="Li M."/>
        </authorList>
    </citation>
    <scope>NUCLEOTIDE SEQUENCE [LARGE SCALE GENOMIC DNA]</scope>
    <source>
        <strain evidence="2">SpSt-503</strain>
    </source>
</reference>
<dbReference type="CDD" id="cd16410">
    <property type="entry name" value="ParB_N_like"/>
    <property type="match status" value="1"/>
</dbReference>
<dbReference type="SMART" id="SM00470">
    <property type="entry name" value="ParB"/>
    <property type="match status" value="1"/>
</dbReference>
<proteinExistence type="predicted"/>
<evidence type="ECO:0000259" key="1">
    <source>
        <dbReference type="SMART" id="SM00470"/>
    </source>
</evidence>
<protein>
    <submittedName>
        <fullName evidence="2">Chromosome partitioning protein ParB</fullName>
    </submittedName>
</protein>
<dbReference type="AlphaFoldDB" id="A0A7C3E380"/>
<dbReference type="PANTHER" id="PTHR33375:SF1">
    <property type="entry name" value="CHROMOSOME-PARTITIONING PROTEIN PARB-RELATED"/>
    <property type="match status" value="1"/>
</dbReference>
<dbReference type="GO" id="GO:0007059">
    <property type="term" value="P:chromosome segregation"/>
    <property type="evidence" value="ECO:0007669"/>
    <property type="project" value="TreeGrafter"/>
</dbReference>
<dbReference type="GO" id="GO:0045881">
    <property type="term" value="P:positive regulation of sporulation resulting in formation of a cellular spore"/>
    <property type="evidence" value="ECO:0007669"/>
    <property type="project" value="TreeGrafter"/>
</dbReference>
<organism evidence="2">
    <name type="scientific">Gracilinema caldarium</name>
    <dbReference type="NCBI Taxonomy" id="215591"/>
    <lineage>
        <taxon>Bacteria</taxon>
        <taxon>Pseudomonadati</taxon>
        <taxon>Spirochaetota</taxon>
        <taxon>Spirochaetia</taxon>
        <taxon>Spirochaetales</taxon>
        <taxon>Breznakiellaceae</taxon>
        <taxon>Gracilinema</taxon>
    </lineage>
</organism>
<dbReference type="GO" id="GO:0005694">
    <property type="term" value="C:chromosome"/>
    <property type="evidence" value="ECO:0007669"/>
    <property type="project" value="TreeGrafter"/>
</dbReference>
<name>A0A7C3E380_9SPIR</name>
<comment type="caution">
    <text evidence="2">The sequence shown here is derived from an EMBL/GenBank/DDBJ whole genome shotgun (WGS) entry which is preliminary data.</text>
</comment>
<dbReference type="Gene3D" id="3.90.1530.10">
    <property type="entry name" value="Conserved hypothetical protein from pyrococcus furiosus pfu- 392566-001, ParB domain"/>
    <property type="match status" value="1"/>
</dbReference>
<dbReference type="InterPro" id="IPR036086">
    <property type="entry name" value="ParB/Sulfiredoxin_sf"/>
</dbReference>
<evidence type="ECO:0000313" key="2">
    <source>
        <dbReference type="EMBL" id="HFH30292.1"/>
    </source>
</evidence>